<evidence type="ECO:0000256" key="8">
    <source>
        <dbReference type="SAM" id="MobiDB-lite"/>
    </source>
</evidence>
<dbReference type="SUPFAM" id="SSF47413">
    <property type="entry name" value="lambda repressor-like DNA-binding domains"/>
    <property type="match status" value="1"/>
</dbReference>
<dbReference type="Pfam" id="PF01381">
    <property type="entry name" value="HTH_3"/>
    <property type="match status" value="1"/>
</dbReference>
<dbReference type="Gene3D" id="3.80.10.10">
    <property type="entry name" value="Ribonuclease Inhibitor"/>
    <property type="match status" value="1"/>
</dbReference>
<gene>
    <name evidence="10" type="ORF">INT48_000967</name>
</gene>
<comment type="caution">
    <text evidence="10">The sequence shown here is derived from an EMBL/GenBank/DDBJ whole genome shotgun (WGS) entry which is preliminary data.</text>
</comment>
<dbReference type="Pfam" id="PF08523">
    <property type="entry name" value="MBF1"/>
    <property type="match status" value="1"/>
</dbReference>
<keyword evidence="2" id="KW-0433">Leucine-rich repeat</keyword>
<dbReference type="GO" id="GO:0005634">
    <property type="term" value="C:nucleus"/>
    <property type="evidence" value="ECO:0007669"/>
    <property type="project" value="TreeGrafter"/>
</dbReference>
<evidence type="ECO:0000256" key="5">
    <source>
        <dbReference type="ARBA" id="ARBA00023125"/>
    </source>
</evidence>
<evidence type="ECO:0000313" key="11">
    <source>
        <dbReference type="Proteomes" id="UP000613177"/>
    </source>
</evidence>
<dbReference type="InterPro" id="IPR032675">
    <property type="entry name" value="LRR_dom_sf"/>
</dbReference>
<evidence type="ECO:0000256" key="1">
    <source>
        <dbReference type="ARBA" id="ARBA00009802"/>
    </source>
</evidence>
<evidence type="ECO:0000256" key="6">
    <source>
        <dbReference type="ARBA" id="ARBA00023163"/>
    </source>
</evidence>
<dbReference type="InterPro" id="IPR001611">
    <property type="entry name" value="Leu-rich_rpt"/>
</dbReference>
<dbReference type="CDD" id="cd00093">
    <property type="entry name" value="HTH_XRE"/>
    <property type="match status" value="1"/>
</dbReference>
<dbReference type="Proteomes" id="UP000613177">
    <property type="component" value="Unassembled WGS sequence"/>
</dbReference>
<dbReference type="PROSITE" id="PS51450">
    <property type="entry name" value="LRR"/>
    <property type="match status" value="2"/>
</dbReference>
<proteinExistence type="inferred from homology"/>
<dbReference type="PANTHER" id="PTHR10245">
    <property type="entry name" value="ENDOTHELIAL DIFFERENTIATION-RELATED FACTOR 1 MULTIPROTEIN BRIDGING FACTOR 1"/>
    <property type="match status" value="1"/>
</dbReference>
<sequence>MSDWDSVTVLRKRDPGKAKVTRTDAEINAARRAGVAIATDKKSTLTNSSHADTDHRRIAKLDRDNDVAPPPRVDVSVGKAIQKGRQDKSMTQKDLAQVINEKPQVVNEYESGKAIPNQNVLGKMERALGIKLRGKNIGDPLTFGGIQQDNFYDEVEWLDTDASEDEDYSPLMNDSQDASKQFFLKTSNPQDFLDDVLDRKRNRMNSLSWDINSRELFRRKLTISTETPSDKVQLTEIPDEIEELQYVTVVHHDIVKAAALQIFMYGNYIESINLRLFRLKNLSVLSLRNNRLTTVPPEIALLENLVELSLGNNQLKSIPAELLRLKKLELLSLLPNPFLPLPTDKPHRLVCKQSKPTLVEITTRSLLSQPDDLIKDNQCILPTELLTKFQSISKTNHCEHCKLLFHIPDIEEVVWRSVLGNHHIPVLYRFCSIQCSHKLVL</sequence>
<dbReference type="SMART" id="SM00369">
    <property type="entry name" value="LRR_TYP"/>
    <property type="match status" value="2"/>
</dbReference>
<reference evidence="10" key="1">
    <citation type="submission" date="2021-01" db="EMBL/GenBank/DDBJ databases">
        <title>Metabolic potential, ecology and presence of endohyphal bacteria is reflected in genomic diversity of Mucoromycotina.</title>
        <authorList>
            <person name="Muszewska A."/>
            <person name="Okrasinska A."/>
            <person name="Steczkiewicz K."/>
            <person name="Drgas O."/>
            <person name="Orlowska M."/>
            <person name="Perlinska-Lenart U."/>
            <person name="Aleksandrzak-Piekarczyk T."/>
            <person name="Szatraj K."/>
            <person name="Zielenkiewicz U."/>
            <person name="Pilsyk S."/>
            <person name="Malc E."/>
            <person name="Mieczkowski P."/>
            <person name="Kruszewska J.S."/>
            <person name="Biernat P."/>
            <person name="Pawlowska J."/>
        </authorList>
    </citation>
    <scope>NUCLEOTIDE SEQUENCE</scope>
    <source>
        <strain evidence="10">WA0000018081</strain>
    </source>
</reference>
<dbReference type="FunFam" id="1.10.260.40:FF:000015">
    <property type="entry name" value="Endothelial differentiation-related factor 1"/>
    <property type="match status" value="1"/>
</dbReference>
<dbReference type="InterPro" id="IPR001387">
    <property type="entry name" value="Cro/C1-type_HTH"/>
</dbReference>
<feature type="domain" description="HTH cro/C1-type" evidence="9">
    <location>
        <begin position="81"/>
        <end position="135"/>
    </location>
</feature>
<dbReference type="InterPro" id="IPR010982">
    <property type="entry name" value="Lambda_DNA-bd_dom_sf"/>
</dbReference>
<keyword evidence="6" id="KW-0804">Transcription</keyword>
<comment type="similarity">
    <text evidence="1">Belongs to the MBF1 family.</text>
</comment>
<protein>
    <recommendedName>
        <fullName evidence="9">HTH cro/C1-type domain-containing protein</fullName>
    </recommendedName>
</protein>
<dbReference type="PROSITE" id="PS50943">
    <property type="entry name" value="HTH_CROC1"/>
    <property type="match status" value="1"/>
</dbReference>
<feature type="compositionally biased region" description="Basic and acidic residues" evidence="8">
    <location>
        <begin position="51"/>
        <end position="66"/>
    </location>
</feature>
<dbReference type="SMART" id="SM00530">
    <property type="entry name" value="HTH_XRE"/>
    <property type="match status" value="1"/>
</dbReference>
<keyword evidence="3" id="KW-0677">Repeat</keyword>
<dbReference type="EMBL" id="JAEPRE010000349">
    <property type="protein sequence ID" value="KAG2228846.1"/>
    <property type="molecule type" value="Genomic_DNA"/>
</dbReference>
<name>A0A8H7VN92_9FUNG</name>
<dbReference type="PANTHER" id="PTHR10245:SF15">
    <property type="entry name" value="ENDOTHELIAL DIFFERENTIATION-RELATED FACTOR 1"/>
    <property type="match status" value="1"/>
</dbReference>
<keyword evidence="4" id="KW-0805">Transcription regulation</keyword>
<evidence type="ECO:0000256" key="3">
    <source>
        <dbReference type="ARBA" id="ARBA00022737"/>
    </source>
</evidence>
<dbReference type="SUPFAM" id="SSF52075">
    <property type="entry name" value="Outer arm dynein light chain 1"/>
    <property type="match status" value="1"/>
</dbReference>
<evidence type="ECO:0000256" key="2">
    <source>
        <dbReference type="ARBA" id="ARBA00022614"/>
    </source>
</evidence>
<feature type="region of interest" description="Disordered" evidence="8">
    <location>
        <begin position="40"/>
        <end position="73"/>
    </location>
</feature>
<keyword evidence="11" id="KW-1185">Reference proteome</keyword>
<dbReference type="Pfam" id="PF13855">
    <property type="entry name" value="LRR_8"/>
    <property type="match status" value="1"/>
</dbReference>
<accession>A0A8H7VN92</accession>
<feature type="compositionally biased region" description="Basic and acidic residues" evidence="8">
    <location>
        <begin position="11"/>
        <end position="22"/>
    </location>
</feature>
<dbReference type="AlphaFoldDB" id="A0A8H7VN92"/>
<dbReference type="InterPro" id="IPR013729">
    <property type="entry name" value="MBF1_N"/>
</dbReference>
<dbReference type="GO" id="GO:0003677">
    <property type="term" value="F:DNA binding"/>
    <property type="evidence" value="ECO:0007669"/>
    <property type="project" value="UniProtKB-KW"/>
</dbReference>
<organism evidence="10 11">
    <name type="scientific">Thamnidium elegans</name>
    <dbReference type="NCBI Taxonomy" id="101142"/>
    <lineage>
        <taxon>Eukaryota</taxon>
        <taxon>Fungi</taxon>
        <taxon>Fungi incertae sedis</taxon>
        <taxon>Mucoromycota</taxon>
        <taxon>Mucoromycotina</taxon>
        <taxon>Mucoromycetes</taxon>
        <taxon>Mucorales</taxon>
        <taxon>Mucorineae</taxon>
        <taxon>Mucoraceae</taxon>
        <taxon>Thamnidium</taxon>
    </lineage>
</organism>
<dbReference type="InterPro" id="IPR003591">
    <property type="entry name" value="Leu-rich_rpt_typical-subtyp"/>
</dbReference>
<evidence type="ECO:0000259" key="9">
    <source>
        <dbReference type="PROSITE" id="PS50943"/>
    </source>
</evidence>
<feature type="region of interest" description="Disordered" evidence="8">
    <location>
        <begin position="1"/>
        <end position="22"/>
    </location>
</feature>
<evidence type="ECO:0000313" key="10">
    <source>
        <dbReference type="EMBL" id="KAG2228846.1"/>
    </source>
</evidence>
<keyword evidence="5" id="KW-0238">DNA-binding</keyword>
<evidence type="ECO:0000256" key="4">
    <source>
        <dbReference type="ARBA" id="ARBA00023015"/>
    </source>
</evidence>
<dbReference type="Gene3D" id="1.10.260.40">
    <property type="entry name" value="lambda repressor-like DNA-binding domains"/>
    <property type="match status" value="1"/>
</dbReference>
<comment type="function">
    <text evidence="7">Transcriptional coactivator that stimulates GCN4-dependent transcriptional activity by bridging the DNA-binding region of GCN4 and TBP (SPT15), thereby recruiting TBP to GCN4-bound promoters. Involved in induction of the ribosome quality control (RQC) pathway; a pathway that degrades nascent peptide chains during problematic translation. Required to prevent stalled ribosomes from frameshifting.</text>
</comment>
<evidence type="ECO:0000256" key="7">
    <source>
        <dbReference type="ARBA" id="ARBA00035107"/>
    </source>
</evidence>